<evidence type="ECO:0000256" key="7">
    <source>
        <dbReference type="ARBA" id="ARBA00049929"/>
    </source>
</evidence>
<dbReference type="GO" id="GO:0005524">
    <property type="term" value="F:ATP binding"/>
    <property type="evidence" value="ECO:0007669"/>
    <property type="project" value="UniProtKB-UniRule"/>
</dbReference>
<evidence type="ECO:0000313" key="11">
    <source>
        <dbReference type="Proteomes" id="UP000534294"/>
    </source>
</evidence>
<reference evidence="10 11" key="1">
    <citation type="submission" date="2020-08" db="EMBL/GenBank/DDBJ databases">
        <title>Genomic Encyclopedia of Type Strains, Phase IV (KMG-IV): sequencing the most valuable type-strain genomes for metagenomic binning, comparative biology and taxonomic classification.</title>
        <authorList>
            <person name="Goeker M."/>
        </authorList>
    </citation>
    <scope>NUCLEOTIDE SEQUENCE [LARGE SCALE GENOMIC DNA]</scope>
    <source>
        <strain evidence="10 11">DSM 12251</strain>
    </source>
</reference>
<dbReference type="Proteomes" id="UP000534294">
    <property type="component" value="Unassembled WGS sequence"/>
</dbReference>
<dbReference type="Gene3D" id="3.40.50.620">
    <property type="entry name" value="HUPs"/>
    <property type="match status" value="1"/>
</dbReference>
<evidence type="ECO:0000256" key="5">
    <source>
        <dbReference type="ARBA" id="ARBA00022917"/>
    </source>
</evidence>
<dbReference type="Pfam" id="PF00579">
    <property type="entry name" value="tRNA-synt_1b"/>
    <property type="match status" value="1"/>
</dbReference>
<dbReference type="SUPFAM" id="SSF52374">
    <property type="entry name" value="Nucleotidylyl transferase"/>
    <property type="match status" value="1"/>
</dbReference>
<dbReference type="InterPro" id="IPR024109">
    <property type="entry name" value="Trp-tRNA-ligase_bac-type"/>
</dbReference>
<dbReference type="NCBIfam" id="TIGR00233">
    <property type="entry name" value="trpS"/>
    <property type="match status" value="1"/>
</dbReference>
<comment type="subcellular location">
    <subcellularLocation>
        <location evidence="8">Cytoplasm</location>
    </subcellularLocation>
</comment>
<dbReference type="InterPro" id="IPR001412">
    <property type="entry name" value="aa-tRNA-synth_I_CS"/>
</dbReference>
<dbReference type="PROSITE" id="PS00178">
    <property type="entry name" value="AA_TRNA_LIGASE_I"/>
    <property type="match status" value="1"/>
</dbReference>
<evidence type="ECO:0000313" key="10">
    <source>
        <dbReference type="EMBL" id="MBB5036446.1"/>
    </source>
</evidence>
<feature type="binding site" evidence="8">
    <location>
        <begin position="8"/>
        <end position="10"/>
    </location>
    <ligand>
        <name>ATP</name>
        <dbReference type="ChEBI" id="CHEBI:30616"/>
    </ligand>
</feature>
<dbReference type="Gene3D" id="1.10.240.10">
    <property type="entry name" value="Tyrosyl-Transfer RNA Synthetase"/>
    <property type="match status" value="1"/>
</dbReference>
<feature type="binding site" evidence="8">
    <location>
        <begin position="16"/>
        <end position="17"/>
    </location>
    <ligand>
        <name>ATP</name>
        <dbReference type="ChEBI" id="CHEBI:30616"/>
    </ligand>
</feature>
<keyword evidence="5 8" id="KW-0648">Protein biosynthesis</keyword>
<evidence type="ECO:0000256" key="2">
    <source>
        <dbReference type="ARBA" id="ARBA00022598"/>
    </source>
</evidence>
<dbReference type="GO" id="GO:0004830">
    <property type="term" value="F:tryptophan-tRNA ligase activity"/>
    <property type="evidence" value="ECO:0007669"/>
    <property type="project" value="UniProtKB-UniRule"/>
</dbReference>
<feature type="short sequence motif" description="'KMSKS' region" evidence="8">
    <location>
        <begin position="190"/>
        <end position="194"/>
    </location>
</feature>
<feature type="binding site" evidence="8">
    <location>
        <begin position="143"/>
        <end position="145"/>
    </location>
    <ligand>
        <name>ATP</name>
        <dbReference type="ChEBI" id="CHEBI:30616"/>
    </ligand>
</feature>
<evidence type="ECO:0000256" key="6">
    <source>
        <dbReference type="ARBA" id="ARBA00023146"/>
    </source>
</evidence>
<name>A0A7W7YHS3_9BACT</name>
<dbReference type="EMBL" id="JACHIF010000001">
    <property type="protein sequence ID" value="MBB5036446.1"/>
    <property type="molecule type" value="Genomic_DNA"/>
</dbReference>
<comment type="subunit">
    <text evidence="8">Homodimer.</text>
</comment>
<keyword evidence="8" id="KW-0963">Cytoplasm</keyword>
<comment type="caution">
    <text evidence="10">The sequence shown here is derived from an EMBL/GenBank/DDBJ whole genome shotgun (WGS) entry which is preliminary data.</text>
</comment>
<evidence type="ECO:0000256" key="1">
    <source>
        <dbReference type="ARBA" id="ARBA00005594"/>
    </source>
</evidence>
<keyword evidence="4 8" id="KW-0067">ATP-binding</keyword>
<dbReference type="InterPro" id="IPR014729">
    <property type="entry name" value="Rossmann-like_a/b/a_fold"/>
</dbReference>
<dbReference type="FunFam" id="1.10.240.10:FF:000005">
    <property type="entry name" value="Tryptophan--tRNA ligase"/>
    <property type="match status" value="1"/>
</dbReference>
<keyword evidence="2 8" id="KW-0436">Ligase</keyword>
<feature type="binding site" evidence="8">
    <location>
        <position position="183"/>
    </location>
    <ligand>
        <name>ATP</name>
        <dbReference type="ChEBI" id="CHEBI:30616"/>
    </ligand>
</feature>
<evidence type="ECO:0000256" key="4">
    <source>
        <dbReference type="ARBA" id="ARBA00022840"/>
    </source>
</evidence>
<dbReference type="CDD" id="cd00806">
    <property type="entry name" value="TrpRS_core"/>
    <property type="match status" value="1"/>
</dbReference>
<dbReference type="EC" id="6.1.1.2" evidence="8"/>
<feature type="binding site" evidence="8">
    <location>
        <begin position="190"/>
        <end position="194"/>
    </location>
    <ligand>
        <name>ATP</name>
        <dbReference type="ChEBI" id="CHEBI:30616"/>
    </ligand>
</feature>
<keyword evidence="11" id="KW-1185">Reference proteome</keyword>
<comment type="catalytic activity">
    <reaction evidence="7 8">
        <text>tRNA(Trp) + L-tryptophan + ATP = L-tryptophyl-tRNA(Trp) + AMP + diphosphate + H(+)</text>
        <dbReference type="Rhea" id="RHEA:24080"/>
        <dbReference type="Rhea" id="RHEA-COMP:9671"/>
        <dbReference type="Rhea" id="RHEA-COMP:9705"/>
        <dbReference type="ChEBI" id="CHEBI:15378"/>
        <dbReference type="ChEBI" id="CHEBI:30616"/>
        <dbReference type="ChEBI" id="CHEBI:33019"/>
        <dbReference type="ChEBI" id="CHEBI:57912"/>
        <dbReference type="ChEBI" id="CHEBI:78442"/>
        <dbReference type="ChEBI" id="CHEBI:78535"/>
        <dbReference type="ChEBI" id="CHEBI:456215"/>
        <dbReference type="EC" id="6.1.1.2"/>
    </reaction>
</comment>
<dbReference type="GO" id="GO:0006436">
    <property type="term" value="P:tryptophanyl-tRNA aminoacylation"/>
    <property type="evidence" value="ECO:0007669"/>
    <property type="project" value="UniProtKB-UniRule"/>
</dbReference>
<protein>
    <recommendedName>
        <fullName evidence="8">Tryptophan--tRNA ligase</fullName>
        <ecNumber evidence="8">6.1.1.2</ecNumber>
    </recommendedName>
    <alternativeName>
        <fullName evidence="8">Tryptophanyl-tRNA synthetase</fullName>
        <shortName evidence="8">TrpRS</shortName>
    </alternativeName>
</protein>
<dbReference type="PANTHER" id="PTHR43766:SF1">
    <property type="entry name" value="TRYPTOPHAN--TRNA LIGASE, MITOCHONDRIAL"/>
    <property type="match status" value="1"/>
</dbReference>
<dbReference type="PANTHER" id="PTHR43766">
    <property type="entry name" value="TRYPTOPHAN--TRNA LIGASE, MITOCHONDRIAL"/>
    <property type="match status" value="1"/>
</dbReference>
<dbReference type="InterPro" id="IPR050203">
    <property type="entry name" value="Trp-tRNA_synthetase"/>
</dbReference>
<feature type="short sequence motif" description="'HIGH' region" evidence="8">
    <location>
        <begin position="9"/>
        <end position="17"/>
    </location>
</feature>
<evidence type="ECO:0000256" key="3">
    <source>
        <dbReference type="ARBA" id="ARBA00022741"/>
    </source>
</evidence>
<dbReference type="AlphaFoldDB" id="A0A7W7YHS3"/>
<keyword evidence="6 8" id="KW-0030">Aminoacyl-tRNA synthetase</keyword>
<comment type="similarity">
    <text evidence="1 8 9">Belongs to the class-I aminoacyl-tRNA synthetase family.</text>
</comment>
<accession>A0A7W7YHS3</accession>
<keyword evidence="3 8" id="KW-0547">Nucleotide-binding</keyword>
<sequence length="322" mass="35695">MRILSGLQPSGRLHIGNYFGMMEAALKLQHEGEAFYFIADYHSLTSIHEGKTLRSNVRDLAIDFLACGLDPEKCVFFRQSDVPEHTELSWILSTVTPMGLLERCHSYKDKVANGIKPSHGLFAYPVLMAADILMYDADLVPVGKDQKQHVEVTRDIAIKMNETFGQDLLKLPTPRIREETAVVQGTDGRKMSKSYGNTIQLFEEPGKLKKAIMGIPTDSTPVESPKPIEGSSILALYQLVASPADYEAMVADFQAGGKGYGDFKKRLLQGITDYFAPFREKRAELVANPEYVNKVLAEGAEKARAVARKTLDRVRQAVGLGD</sequence>
<proteinExistence type="inferred from homology"/>
<dbReference type="HAMAP" id="MF_00140_B">
    <property type="entry name" value="Trp_tRNA_synth_B"/>
    <property type="match status" value="1"/>
</dbReference>
<organism evidence="10 11">
    <name type="scientific">Prosthecobacter dejongeii</name>
    <dbReference type="NCBI Taxonomy" id="48465"/>
    <lineage>
        <taxon>Bacteria</taxon>
        <taxon>Pseudomonadati</taxon>
        <taxon>Verrucomicrobiota</taxon>
        <taxon>Verrucomicrobiia</taxon>
        <taxon>Verrucomicrobiales</taxon>
        <taxon>Verrucomicrobiaceae</taxon>
        <taxon>Prosthecobacter</taxon>
    </lineage>
</organism>
<dbReference type="InterPro" id="IPR002306">
    <property type="entry name" value="Trp-tRNA-ligase"/>
</dbReference>
<dbReference type="InterPro" id="IPR002305">
    <property type="entry name" value="aa-tRNA-synth_Ic"/>
</dbReference>
<dbReference type="GO" id="GO:0005829">
    <property type="term" value="C:cytosol"/>
    <property type="evidence" value="ECO:0007669"/>
    <property type="project" value="TreeGrafter"/>
</dbReference>
<gene>
    <name evidence="8" type="primary">trpS</name>
    <name evidence="10" type="ORF">HNQ64_000680</name>
</gene>
<dbReference type="PRINTS" id="PR01039">
    <property type="entry name" value="TRNASYNTHTRP"/>
</dbReference>
<feature type="binding site" evidence="8">
    <location>
        <position position="131"/>
    </location>
    <ligand>
        <name>L-tryptophan</name>
        <dbReference type="ChEBI" id="CHEBI:57912"/>
    </ligand>
</feature>
<comment type="function">
    <text evidence="8">Catalyzes the attachment of tryptophan to tRNA(Trp).</text>
</comment>
<evidence type="ECO:0000256" key="8">
    <source>
        <dbReference type="HAMAP-Rule" id="MF_00140"/>
    </source>
</evidence>
<dbReference type="RefSeq" id="WP_184205336.1">
    <property type="nucleotide sequence ID" value="NZ_JACHIF010000001.1"/>
</dbReference>
<evidence type="ECO:0000256" key="9">
    <source>
        <dbReference type="RuleBase" id="RU363036"/>
    </source>
</evidence>